<sequence length="103" mass="12341">YQEIMNLLFKDSLSSDVDGGGGGGGGGEVHYDFWLASAVFDPVPLLHQHNYQEWVRPHQHLRNTYKGNHHHHHHQQLNQKHHHHLQYYHHHHHHHHHHLQHQQ</sequence>
<dbReference type="AlphaFoldDB" id="A0A0L8I1L6"/>
<evidence type="ECO:0000313" key="2">
    <source>
        <dbReference type="EMBL" id="KOF95352.1"/>
    </source>
</evidence>
<protein>
    <submittedName>
        <fullName evidence="2">Uncharacterized protein</fullName>
    </submittedName>
</protein>
<evidence type="ECO:0000256" key="1">
    <source>
        <dbReference type="SAM" id="MobiDB-lite"/>
    </source>
</evidence>
<gene>
    <name evidence="2" type="ORF">OCBIM_22038779mg</name>
</gene>
<dbReference type="EMBL" id="KQ416765">
    <property type="protein sequence ID" value="KOF95352.1"/>
    <property type="molecule type" value="Genomic_DNA"/>
</dbReference>
<organism evidence="2">
    <name type="scientific">Octopus bimaculoides</name>
    <name type="common">California two-spotted octopus</name>
    <dbReference type="NCBI Taxonomy" id="37653"/>
    <lineage>
        <taxon>Eukaryota</taxon>
        <taxon>Metazoa</taxon>
        <taxon>Spiralia</taxon>
        <taxon>Lophotrochozoa</taxon>
        <taxon>Mollusca</taxon>
        <taxon>Cephalopoda</taxon>
        <taxon>Coleoidea</taxon>
        <taxon>Octopodiformes</taxon>
        <taxon>Octopoda</taxon>
        <taxon>Incirrata</taxon>
        <taxon>Octopodidae</taxon>
        <taxon>Octopus</taxon>
    </lineage>
</organism>
<reference evidence="2" key="1">
    <citation type="submission" date="2015-07" db="EMBL/GenBank/DDBJ databases">
        <title>MeaNS - Measles Nucleotide Surveillance Program.</title>
        <authorList>
            <person name="Tran T."/>
            <person name="Druce J."/>
        </authorList>
    </citation>
    <scope>NUCLEOTIDE SEQUENCE</scope>
    <source>
        <strain evidence="2">UCB-OBI-ISO-001</strain>
        <tissue evidence="2">Gonad</tissue>
    </source>
</reference>
<feature type="non-terminal residue" evidence="2">
    <location>
        <position position="1"/>
    </location>
</feature>
<proteinExistence type="predicted"/>
<accession>A0A0L8I1L6</accession>
<feature type="region of interest" description="Disordered" evidence="1">
    <location>
        <begin position="64"/>
        <end position="103"/>
    </location>
</feature>
<name>A0A0L8I1L6_OCTBM</name>